<evidence type="ECO:0000256" key="2">
    <source>
        <dbReference type="ARBA" id="ARBA00022692"/>
    </source>
</evidence>
<evidence type="ECO:0000313" key="9">
    <source>
        <dbReference type="Proteomes" id="UP001279642"/>
    </source>
</evidence>
<dbReference type="RefSeq" id="WP_320507053.1">
    <property type="nucleotide sequence ID" value="NZ_JAXCLW010000001.1"/>
</dbReference>
<gene>
    <name evidence="8" type="ORF">SMD27_04115</name>
</gene>
<protein>
    <submittedName>
        <fullName evidence="8">ABC transporter permease</fullName>
    </submittedName>
</protein>
<sequence>MNQRVESASSEASRSQSVRPESPPPAHYVSTAPFDPLSVEVVSAAQEKFYMASQWRMIWLRLRRHRLAVISGFVLVLMYAAILVVEFLAPYGLNSRHVDHIYVPPQRVHLFHQGRFIGPFVYDLDYHLDMRKMRRVYTAKTEASPRPIRFFCRGDPYRFWGVLPGDIHLVCPPKDATGEAPMFLLGSDRLGRDMLSRILYGMRISLTIGLIGISVSFVLGMLFGGLAGYYGGWVDDLVQRMIEMLRSIPHLPLWLALAAILPVTWSPLLVYFGITIILGLIDWTGLARAVRSRLLSLREEDFAIAAKLMGASPQRIIFRHLMPSFMSHLIASATLAIPGMILGETALSFLGLGIRAPITSWGVLLNEAQSVNVVVLYPWLMLPMVPVIIVVLAFNFLGDGLRDAADPYR</sequence>
<dbReference type="SUPFAM" id="SSF161098">
    <property type="entry name" value="MetI-like"/>
    <property type="match status" value="1"/>
</dbReference>
<keyword evidence="9" id="KW-1185">Reference proteome</keyword>
<dbReference type="Proteomes" id="UP001279642">
    <property type="component" value="Unassembled WGS sequence"/>
</dbReference>
<evidence type="ECO:0000256" key="4">
    <source>
        <dbReference type="ARBA" id="ARBA00023136"/>
    </source>
</evidence>
<dbReference type="Gene3D" id="1.10.3720.10">
    <property type="entry name" value="MetI-like"/>
    <property type="match status" value="1"/>
</dbReference>
<name>A0ABU5E6T0_9PROT</name>
<keyword evidence="3 5" id="KW-1133">Transmembrane helix</keyword>
<feature type="transmembrane region" description="Helical" evidence="5">
    <location>
        <begin position="251"/>
        <end position="281"/>
    </location>
</feature>
<comment type="subcellular location">
    <subcellularLocation>
        <location evidence="1 5">Cell membrane</location>
        <topology evidence="1 5">Multi-pass membrane protein</topology>
    </subcellularLocation>
</comment>
<keyword evidence="2 5" id="KW-0812">Transmembrane</keyword>
<dbReference type="EMBL" id="JAXCLW010000001">
    <property type="protein sequence ID" value="MDY0882017.1"/>
    <property type="molecule type" value="Genomic_DNA"/>
</dbReference>
<evidence type="ECO:0000313" key="8">
    <source>
        <dbReference type="EMBL" id="MDY0882017.1"/>
    </source>
</evidence>
<feature type="region of interest" description="Disordered" evidence="6">
    <location>
        <begin position="1"/>
        <end position="25"/>
    </location>
</feature>
<evidence type="ECO:0000259" key="7">
    <source>
        <dbReference type="PROSITE" id="PS50928"/>
    </source>
</evidence>
<evidence type="ECO:0000256" key="3">
    <source>
        <dbReference type="ARBA" id="ARBA00022989"/>
    </source>
</evidence>
<feature type="transmembrane region" description="Helical" evidence="5">
    <location>
        <begin position="204"/>
        <end position="231"/>
    </location>
</feature>
<dbReference type="Pfam" id="PF12911">
    <property type="entry name" value="OppC_N"/>
    <property type="match status" value="1"/>
</dbReference>
<proteinExistence type="inferred from homology"/>
<dbReference type="PANTHER" id="PTHR43839">
    <property type="entry name" value="OPPC IN A BINDING PROTEIN-DEPENDENT TRANSPORT SYSTEM"/>
    <property type="match status" value="1"/>
</dbReference>
<feature type="domain" description="ABC transmembrane type-1" evidence="7">
    <location>
        <begin position="202"/>
        <end position="398"/>
    </location>
</feature>
<dbReference type="PANTHER" id="PTHR43839:SF3">
    <property type="entry name" value="OLIGOPEPTIDE ABC TRANSPORTER, PERMEASE PROTEIN"/>
    <property type="match status" value="1"/>
</dbReference>
<evidence type="ECO:0000256" key="5">
    <source>
        <dbReference type="RuleBase" id="RU363032"/>
    </source>
</evidence>
<evidence type="ECO:0000256" key="1">
    <source>
        <dbReference type="ARBA" id="ARBA00004651"/>
    </source>
</evidence>
<dbReference type="InterPro" id="IPR025966">
    <property type="entry name" value="OppC_N"/>
</dbReference>
<dbReference type="Pfam" id="PF00528">
    <property type="entry name" value="BPD_transp_1"/>
    <property type="match status" value="1"/>
</dbReference>
<organism evidence="8 9">
    <name type="scientific">Dongia soli</name>
    <dbReference type="NCBI Taxonomy" id="600628"/>
    <lineage>
        <taxon>Bacteria</taxon>
        <taxon>Pseudomonadati</taxon>
        <taxon>Pseudomonadota</taxon>
        <taxon>Alphaproteobacteria</taxon>
        <taxon>Rhodospirillales</taxon>
        <taxon>Dongiaceae</taxon>
        <taxon>Dongia</taxon>
    </lineage>
</organism>
<dbReference type="PROSITE" id="PS50928">
    <property type="entry name" value="ABC_TM1"/>
    <property type="match status" value="1"/>
</dbReference>
<feature type="transmembrane region" description="Helical" evidence="5">
    <location>
        <begin position="374"/>
        <end position="397"/>
    </location>
</feature>
<dbReference type="InterPro" id="IPR000515">
    <property type="entry name" value="MetI-like"/>
</dbReference>
<dbReference type="InterPro" id="IPR035906">
    <property type="entry name" value="MetI-like_sf"/>
</dbReference>
<evidence type="ECO:0000256" key="6">
    <source>
        <dbReference type="SAM" id="MobiDB-lite"/>
    </source>
</evidence>
<keyword evidence="5" id="KW-0813">Transport</keyword>
<keyword evidence="4 5" id="KW-0472">Membrane</keyword>
<feature type="transmembrane region" description="Helical" evidence="5">
    <location>
        <begin position="329"/>
        <end position="354"/>
    </location>
</feature>
<feature type="transmembrane region" description="Helical" evidence="5">
    <location>
        <begin position="67"/>
        <end position="89"/>
    </location>
</feature>
<reference evidence="8 9" key="1">
    <citation type="journal article" date="2016" name="Antonie Van Leeuwenhoek">
        <title>Dongia soli sp. nov., isolated from soil from Dokdo, Korea.</title>
        <authorList>
            <person name="Kim D.U."/>
            <person name="Lee H."/>
            <person name="Kim H."/>
            <person name="Kim S.G."/>
            <person name="Ka J.O."/>
        </authorList>
    </citation>
    <scope>NUCLEOTIDE SEQUENCE [LARGE SCALE GENOMIC DNA]</scope>
    <source>
        <strain evidence="8 9">D78</strain>
    </source>
</reference>
<accession>A0ABU5E6T0</accession>
<comment type="similarity">
    <text evidence="5">Belongs to the binding-protein-dependent transport system permease family.</text>
</comment>
<comment type="caution">
    <text evidence="8">The sequence shown here is derived from an EMBL/GenBank/DDBJ whole genome shotgun (WGS) entry which is preliminary data.</text>
</comment>
<dbReference type="CDD" id="cd06261">
    <property type="entry name" value="TM_PBP2"/>
    <property type="match status" value="1"/>
</dbReference>
<feature type="compositionally biased region" description="Low complexity" evidence="6">
    <location>
        <begin position="1"/>
        <end position="18"/>
    </location>
</feature>